<dbReference type="RefSeq" id="WP_101532589.1">
    <property type="nucleotide sequence ID" value="NZ_PKUQ01000008.1"/>
</dbReference>
<accession>A0A2N5XV93</accession>
<dbReference type="Pfam" id="PF22119">
    <property type="entry name" value="GST_C_8"/>
    <property type="match status" value="1"/>
</dbReference>
<organism evidence="3 4">
    <name type="scientific">Cohaesibacter celericrescens</name>
    <dbReference type="NCBI Taxonomy" id="2067669"/>
    <lineage>
        <taxon>Bacteria</taxon>
        <taxon>Pseudomonadati</taxon>
        <taxon>Pseudomonadota</taxon>
        <taxon>Alphaproteobacteria</taxon>
        <taxon>Hyphomicrobiales</taxon>
        <taxon>Cohaesibacteraceae</taxon>
    </lineage>
</organism>
<evidence type="ECO:0000313" key="4">
    <source>
        <dbReference type="Proteomes" id="UP000234881"/>
    </source>
</evidence>
<keyword evidence="3" id="KW-0808">Transferase</keyword>
<dbReference type="PROSITE" id="PS50405">
    <property type="entry name" value="GST_CTER"/>
    <property type="match status" value="1"/>
</dbReference>
<dbReference type="OrthoDB" id="7203409at2"/>
<comment type="caution">
    <text evidence="3">The sequence shown here is derived from an EMBL/GenBank/DDBJ whole genome shotgun (WGS) entry which is preliminary data.</text>
</comment>
<gene>
    <name evidence="3" type="ORF">C0081_04375</name>
</gene>
<dbReference type="Gene3D" id="1.20.1050.10">
    <property type="match status" value="1"/>
</dbReference>
<dbReference type="InterPro" id="IPR050213">
    <property type="entry name" value="GST_superfamily"/>
</dbReference>
<evidence type="ECO:0000313" key="3">
    <source>
        <dbReference type="EMBL" id="PLW78338.1"/>
    </source>
</evidence>
<dbReference type="InterPro" id="IPR010987">
    <property type="entry name" value="Glutathione-S-Trfase_C-like"/>
</dbReference>
<dbReference type="GO" id="GO:0004364">
    <property type="term" value="F:glutathione transferase activity"/>
    <property type="evidence" value="ECO:0007669"/>
    <property type="project" value="TreeGrafter"/>
</dbReference>
<dbReference type="InterPro" id="IPR054761">
    <property type="entry name" value="GST_C_proteobact"/>
</dbReference>
<dbReference type="SUPFAM" id="SSF52833">
    <property type="entry name" value="Thioredoxin-like"/>
    <property type="match status" value="1"/>
</dbReference>
<feature type="domain" description="GST N-terminal" evidence="1">
    <location>
        <begin position="3"/>
        <end position="86"/>
    </location>
</feature>
<protein>
    <submittedName>
        <fullName evidence="3">Glutathione S-transferase</fullName>
    </submittedName>
</protein>
<dbReference type="Proteomes" id="UP000234881">
    <property type="component" value="Unassembled WGS sequence"/>
</dbReference>
<dbReference type="InterPro" id="IPR036282">
    <property type="entry name" value="Glutathione-S-Trfase_C_sf"/>
</dbReference>
<reference evidence="3 4" key="1">
    <citation type="submission" date="2018-01" db="EMBL/GenBank/DDBJ databases">
        <title>The draft genome sequence of Cohaesibacter sp. H1304.</title>
        <authorList>
            <person name="Wang N.-N."/>
            <person name="Du Z.-J."/>
        </authorList>
    </citation>
    <scope>NUCLEOTIDE SEQUENCE [LARGE SCALE GENOMIC DNA]</scope>
    <source>
        <strain evidence="3 4">H1304</strain>
    </source>
</reference>
<dbReference type="InterPro" id="IPR004045">
    <property type="entry name" value="Glutathione_S-Trfase_N"/>
</dbReference>
<proteinExistence type="predicted"/>
<dbReference type="EMBL" id="PKUQ01000008">
    <property type="protein sequence ID" value="PLW78338.1"/>
    <property type="molecule type" value="Genomic_DNA"/>
</dbReference>
<dbReference type="PROSITE" id="PS50404">
    <property type="entry name" value="GST_NTER"/>
    <property type="match status" value="1"/>
</dbReference>
<name>A0A2N5XV93_9HYPH</name>
<dbReference type="PANTHER" id="PTHR11571:SF263">
    <property type="entry name" value="GLUTATHIONE S-TRANSFERASE"/>
    <property type="match status" value="1"/>
</dbReference>
<dbReference type="PANTHER" id="PTHR11571">
    <property type="entry name" value="GLUTATHIONE S-TRANSFERASE"/>
    <property type="match status" value="1"/>
</dbReference>
<dbReference type="InterPro" id="IPR036249">
    <property type="entry name" value="Thioredoxin-like_sf"/>
</dbReference>
<dbReference type="Gene3D" id="3.40.30.10">
    <property type="entry name" value="Glutaredoxin"/>
    <property type="match status" value="1"/>
</dbReference>
<dbReference type="GO" id="GO:0006749">
    <property type="term" value="P:glutathione metabolic process"/>
    <property type="evidence" value="ECO:0007669"/>
    <property type="project" value="TreeGrafter"/>
</dbReference>
<feature type="domain" description="GST C-terminal" evidence="2">
    <location>
        <begin position="88"/>
        <end position="219"/>
    </location>
</feature>
<evidence type="ECO:0000259" key="1">
    <source>
        <dbReference type="PROSITE" id="PS50404"/>
    </source>
</evidence>
<evidence type="ECO:0000259" key="2">
    <source>
        <dbReference type="PROSITE" id="PS50405"/>
    </source>
</evidence>
<sequence>MSEPYNLFYWPLPFRGQLIRYVLAHVGAVWHEAEFSDIGAIKEQPVHDQPTPFMAPPLLFDPDNGFYIAQMNAVLIYLAEKHQLMPASATKRALTQKILGDINDVLDEVTLFGGRSMWEEGSWKPFVTQRLPRWLQIFERTATDHGATLEAGTMLGTDDLGLTDLATAALWFSMMDNLPALTPVISHHAPVVAALSRRVAKQPAIAALIAEQKANWGDLYCGGQIEQSIRKMVDEFGVD</sequence>
<keyword evidence="4" id="KW-1185">Reference proteome</keyword>
<dbReference type="AlphaFoldDB" id="A0A2N5XV93"/>
<dbReference type="SUPFAM" id="SSF47616">
    <property type="entry name" value="GST C-terminal domain-like"/>
    <property type="match status" value="1"/>
</dbReference>